<dbReference type="Proteomes" id="UP000694853">
    <property type="component" value="Unplaced"/>
</dbReference>
<dbReference type="AlphaFoldDB" id="A0A8B8MKJ1"/>
<dbReference type="OrthoDB" id="2973320at2759"/>
<evidence type="ECO:0000256" key="2">
    <source>
        <dbReference type="ARBA" id="ARBA00022737"/>
    </source>
</evidence>
<name>A0A8B8MKJ1_ABRPR</name>
<reference evidence="11" key="1">
    <citation type="journal article" date="2019" name="Toxins">
        <title>Detection of Abrin-Like and Prepropulchellin-Like Toxin Genes and Transcripts Using Whole Genome Sequencing and Full-Length Transcript Sequencing of Abrus precatorius.</title>
        <authorList>
            <person name="Hovde B.T."/>
            <person name="Daligault H.E."/>
            <person name="Hanschen E.R."/>
            <person name="Kunde Y.A."/>
            <person name="Johnson M.B."/>
            <person name="Starkenburg S.R."/>
            <person name="Johnson S.L."/>
        </authorList>
    </citation>
    <scope>NUCLEOTIDE SEQUENCE [LARGE SCALE GENOMIC DNA]</scope>
</reference>
<dbReference type="GO" id="GO:0006952">
    <property type="term" value="P:defense response"/>
    <property type="evidence" value="ECO:0007669"/>
    <property type="project" value="UniProtKB-KW"/>
</dbReference>
<protein>
    <submittedName>
        <fullName evidence="12">Disease resistance protein RGA4</fullName>
    </submittedName>
</protein>
<dbReference type="InterPro" id="IPR055414">
    <property type="entry name" value="LRR_R13L4/SHOC2-like"/>
</dbReference>
<dbReference type="Pfam" id="PF25019">
    <property type="entry name" value="LRR_R13L1-DRL21"/>
    <property type="match status" value="1"/>
</dbReference>
<dbReference type="InterPro" id="IPR032675">
    <property type="entry name" value="LRR_dom_sf"/>
</dbReference>
<evidence type="ECO:0000259" key="9">
    <source>
        <dbReference type="Pfam" id="PF23598"/>
    </source>
</evidence>
<dbReference type="SUPFAM" id="SSF52058">
    <property type="entry name" value="L domain-like"/>
    <property type="match status" value="2"/>
</dbReference>
<reference evidence="12" key="2">
    <citation type="submission" date="2025-08" db="UniProtKB">
        <authorList>
            <consortium name="RefSeq"/>
        </authorList>
    </citation>
    <scope>IDENTIFICATION</scope>
    <source>
        <tissue evidence="12">Young leaves</tissue>
    </source>
</reference>
<dbReference type="GeneID" id="113874398"/>
<dbReference type="RefSeq" id="XP_027368418.1">
    <property type="nucleotide sequence ID" value="XM_027512617.1"/>
</dbReference>
<evidence type="ECO:0000256" key="5">
    <source>
        <dbReference type="ARBA" id="ARBA00022840"/>
    </source>
</evidence>
<dbReference type="PANTHER" id="PTHR36766">
    <property type="entry name" value="PLANT BROAD-SPECTRUM MILDEW RESISTANCE PROTEIN RPW8"/>
    <property type="match status" value="1"/>
</dbReference>
<keyword evidence="4" id="KW-0611">Plant defense</keyword>
<dbReference type="CDD" id="cd14798">
    <property type="entry name" value="RX-CC_like"/>
    <property type="match status" value="1"/>
</dbReference>
<keyword evidence="2" id="KW-0677">Repeat</keyword>
<dbReference type="SUPFAM" id="SSF52540">
    <property type="entry name" value="P-loop containing nucleoside triphosphate hydrolases"/>
    <property type="match status" value="1"/>
</dbReference>
<keyword evidence="3" id="KW-0547">Nucleotide-binding</keyword>
<dbReference type="Gene3D" id="3.80.10.10">
    <property type="entry name" value="Ribonuclease Inhibitor"/>
    <property type="match status" value="2"/>
</dbReference>
<dbReference type="InterPro" id="IPR041118">
    <property type="entry name" value="Rx_N"/>
</dbReference>
<accession>A0A8B8MKJ1</accession>
<dbReference type="PRINTS" id="PR00364">
    <property type="entry name" value="DISEASERSIST"/>
</dbReference>
<feature type="domain" description="NB-ARC" evidence="6">
    <location>
        <begin position="156"/>
        <end position="335"/>
    </location>
</feature>
<dbReference type="Gene3D" id="1.20.5.4130">
    <property type="match status" value="1"/>
</dbReference>
<organism evidence="11 12">
    <name type="scientific">Abrus precatorius</name>
    <name type="common">Indian licorice</name>
    <name type="synonym">Glycine abrus</name>
    <dbReference type="NCBI Taxonomy" id="3816"/>
    <lineage>
        <taxon>Eukaryota</taxon>
        <taxon>Viridiplantae</taxon>
        <taxon>Streptophyta</taxon>
        <taxon>Embryophyta</taxon>
        <taxon>Tracheophyta</taxon>
        <taxon>Spermatophyta</taxon>
        <taxon>Magnoliopsida</taxon>
        <taxon>eudicotyledons</taxon>
        <taxon>Gunneridae</taxon>
        <taxon>Pentapetalae</taxon>
        <taxon>rosids</taxon>
        <taxon>fabids</taxon>
        <taxon>Fabales</taxon>
        <taxon>Fabaceae</taxon>
        <taxon>Papilionoideae</taxon>
        <taxon>50 kb inversion clade</taxon>
        <taxon>NPAAA clade</taxon>
        <taxon>indigoferoid/millettioid clade</taxon>
        <taxon>Abreae</taxon>
        <taxon>Abrus</taxon>
    </lineage>
</organism>
<dbReference type="GO" id="GO:0043531">
    <property type="term" value="F:ADP binding"/>
    <property type="evidence" value="ECO:0007669"/>
    <property type="project" value="InterPro"/>
</dbReference>
<evidence type="ECO:0000259" key="8">
    <source>
        <dbReference type="Pfam" id="PF23559"/>
    </source>
</evidence>
<evidence type="ECO:0000259" key="10">
    <source>
        <dbReference type="Pfam" id="PF25019"/>
    </source>
</evidence>
<dbReference type="Gene3D" id="1.10.10.10">
    <property type="entry name" value="Winged helix-like DNA-binding domain superfamily/Winged helix DNA-binding domain"/>
    <property type="match status" value="1"/>
</dbReference>
<dbReference type="InterPro" id="IPR027417">
    <property type="entry name" value="P-loop_NTPase"/>
</dbReference>
<feature type="domain" description="Disease resistance protein winged helix" evidence="8">
    <location>
        <begin position="419"/>
        <end position="490"/>
    </location>
</feature>
<evidence type="ECO:0000256" key="1">
    <source>
        <dbReference type="ARBA" id="ARBA00022614"/>
    </source>
</evidence>
<evidence type="ECO:0000313" key="12">
    <source>
        <dbReference type="RefSeq" id="XP_027368418.1"/>
    </source>
</evidence>
<evidence type="ECO:0000256" key="4">
    <source>
        <dbReference type="ARBA" id="ARBA00022821"/>
    </source>
</evidence>
<dbReference type="GO" id="GO:0051707">
    <property type="term" value="P:response to other organism"/>
    <property type="evidence" value="ECO:0007669"/>
    <property type="project" value="UniProtKB-ARBA"/>
</dbReference>
<dbReference type="Pfam" id="PF18052">
    <property type="entry name" value="Rx_N"/>
    <property type="match status" value="1"/>
</dbReference>
<dbReference type="Pfam" id="PF23598">
    <property type="entry name" value="LRR_14"/>
    <property type="match status" value="1"/>
</dbReference>
<feature type="domain" description="Disease resistance N-terminal" evidence="7">
    <location>
        <begin position="6"/>
        <end position="87"/>
    </location>
</feature>
<dbReference type="InterPro" id="IPR056789">
    <property type="entry name" value="LRR_R13L1-DRL21"/>
</dbReference>
<keyword evidence="1" id="KW-0433">Leucine-rich repeat</keyword>
<evidence type="ECO:0000259" key="7">
    <source>
        <dbReference type="Pfam" id="PF18052"/>
    </source>
</evidence>
<dbReference type="KEGG" id="aprc:113874398"/>
<evidence type="ECO:0000259" key="6">
    <source>
        <dbReference type="Pfam" id="PF00931"/>
    </source>
</evidence>
<dbReference type="PANTHER" id="PTHR36766:SF42">
    <property type="entry name" value="NB-ARC DOMAIN DISEASE RESISTANCE PROTEIN"/>
    <property type="match status" value="1"/>
</dbReference>
<dbReference type="Pfam" id="PF00931">
    <property type="entry name" value="NB-ARC"/>
    <property type="match status" value="1"/>
</dbReference>
<dbReference type="InterPro" id="IPR038005">
    <property type="entry name" value="RX-like_CC"/>
</dbReference>
<evidence type="ECO:0000256" key="3">
    <source>
        <dbReference type="ARBA" id="ARBA00022741"/>
    </source>
</evidence>
<dbReference type="Gene3D" id="3.40.50.300">
    <property type="entry name" value="P-loop containing nucleotide triphosphate hydrolases"/>
    <property type="match status" value="1"/>
</dbReference>
<sequence>MAEALLGFASEKLLALIQNEFATISGVKERAERLSSTMELIKAVLEDAEEKQITSHAVKVWLQQLKNAAYVLDDILDECSIKYHQLGGLSSFKLKNIKLRHEIGTKLKDITRRFDQIAEDKKNHGLCEGVRRRPSEVDEWRQTSSTVDQPRVYGRDDDKKKIVEFLLSQAPGSDSLSVYPIVGLGGLGKTTLAQFVYNDKAVSSHFDKRIWIWVSENFDRKRILCSIIEHITEKKYQVMDLDVMEREVQKLLQSTRYLLVLDDVWIANKELEFGLTQEKWNKLKSVLSCGSKGASILVSTRDKEVAAIMGTCKARHLSVLSDDDCWSLFNQYAFGPDKEEREELVAIGKEIVKKCGGLPLAAQALGGLMRSKSEENEWLEIKESGLWALSDENSILPALMLSYLHLTPILKQCFSFCAIFPKDREILKEELIHLWMANGFISSRPNLEVEDVGNIIWKELYQKSFFQDVQMDDASGRILFKMHDLVHDLAKSVMGQECLILENSNMTDLSKSTHHISFGSSLSSFSEGALQRVESLRTLYQFEFPLDYKISGYFPINSSLRVLRTSFFELSSLGILIHLRYLELRHLEKETLPDLICSLQKLEILKLIACCKLKFLPKQMSCLKNLRHFVIEGCSDLTHMFPKIGKLSCLKTLSMYIVSSEEGHSLGELQHLKLGGKLSIKGLENVSSLCETEGANLVGKKDLKELCLSWGNNGETTSHGTNVEQVLEVLRPHSNLKKLEINSYEGLNLQSWMGILNGLVALRLFNCKNCTHLSSLGKLPFLRKLELKKMDNVQYLLNDECYNEVEVTVFPSLEYLKILRLPKLERLLKVERGNVCLRLSDLYISNCPKLELPYLPSVKRLICNGCNDMFLSSISSFNTLTVLELTADRNTTITSFPEGMLRNLTCLKALRIYNFQKVKEFPNEIIYLKALDDLRIYLPEIECLPEHVWEGLCSLRTLQIRSCEGLRSLPEGFQNLISLQLLLIVGCPALSERCKEGTGEDWHKIKHVPKLVLDGDPGILNYIW</sequence>
<gene>
    <name evidence="12" type="primary">LOC113874398</name>
</gene>
<keyword evidence="11" id="KW-1185">Reference proteome</keyword>
<feature type="domain" description="R13L1/DRL21-like LRR repeat region" evidence="10">
    <location>
        <begin position="666"/>
        <end position="790"/>
    </location>
</feature>
<dbReference type="InterPro" id="IPR002182">
    <property type="entry name" value="NB-ARC"/>
</dbReference>
<dbReference type="GO" id="GO:0005524">
    <property type="term" value="F:ATP binding"/>
    <property type="evidence" value="ECO:0007669"/>
    <property type="project" value="UniProtKB-KW"/>
</dbReference>
<dbReference type="InterPro" id="IPR036388">
    <property type="entry name" value="WH-like_DNA-bd_sf"/>
</dbReference>
<evidence type="ECO:0000313" key="11">
    <source>
        <dbReference type="Proteomes" id="UP000694853"/>
    </source>
</evidence>
<keyword evidence="5" id="KW-0067">ATP-binding</keyword>
<dbReference type="Gene3D" id="1.10.8.430">
    <property type="entry name" value="Helical domain of apoptotic protease-activating factors"/>
    <property type="match status" value="1"/>
</dbReference>
<dbReference type="InterPro" id="IPR058922">
    <property type="entry name" value="WHD_DRP"/>
</dbReference>
<dbReference type="Pfam" id="PF23559">
    <property type="entry name" value="WHD_DRP"/>
    <property type="match status" value="1"/>
</dbReference>
<feature type="domain" description="Disease resistance R13L4/SHOC-2-like LRR" evidence="9">
    <location>
        <begin position="859"/>
        <end position="986"/>
    </location>
</feature>
<proteinExistence type="predicted"/>
<dbReference type="FunFam" id="1.10.10.10:FF:000322">
    <property type="entry name" value="Probable disease resistance protein At1g63360"/>
    <property type="match status" value="1"/>
</dbReference>
<dbReference type="InterPro" id="IPR042197">
    <property type="entry name" value="Apaf_helical"/>
</dbReference>